<comment type="caution">
    <text evidence="2">The sequence shown here is derived from an EMBL/GenBank/DDBJ whole genome shotgun (WGS) entry which is preliminary data.</text>
</comment>
<accession>A0A7J8JAN4</accession>
<evidence type="ECO:0000313" key="2">
    <source>
        <dbReference type="EMBL" id="KAF6493933.1"/>
    </source>
</evidence>
<name>A0A7J8JAN4_ROUAE</name>
<proteinExistence type="predicted"/>
<dbReference type="EMBL" id="JACASE010000002">
    <property type="protein sequence ID" value="KAF6493933.1"/>
    <property type="molecule type" value="Genomic_DNA"/>
</dbReference>
<gene>
    <name evidence="2" type="ORF">HJG63_001850</name>
</gene>
<evidence type="ECO:0000256" key="1">
    <source>
        <dbReference type="SAM" id="MobiDB-lite"/>
    </source>
</evidence>
<organism evidence="2 3">
    <name type="scientific">Rousettus aegyptiacus</name>
    <name type="common">Egyptian fruit bat</name>
    <name type="synonym">Pteropus aegyptiacus</name>
    <dbReference type="NCBI Taxonomy" id="9407"/>
    <lineage>
        <taxon>Eukaryota</taxon>
        <taxon>Metazoa</taxon>
        <taxon>Chordata</taxon>
        <taxon>Craniata</taxon>
        <taxon>Vertebrata</taxon>
        <taxon>Euteleostomi</taxon>
        <taxon>Mammalia</taxon>
        <taxon>Eutheria</taxon>
        <taxon>Laurasiatheria</taxon>
        <taxon>Chiroptera</taxon>
        <taxon>Yinpterochiroptera</taxon>
        <taxon>Pteropodoidea</taxon>
        <taxon>Pteropodidae</taxon>
        <taxon>Rousettinae</taxon>
        <taxon>Rousettus</taxon>
    </lineage>
</organism>
<dbReference type="PANTHER" id="PTHR36296:SF1">
    <property type="entry name" value="CHROMOSOME 2 OPEN READING FRAME 80"/>
    <property type="match status" value="1"/>
</dbReference>
<dbReference type="AlphaFoldDB" id="A0A7J8JAN4"/>
<dbReference type="Proteomes" id="UP000593571">
    <property type="component" value="Unassembled WGS sequence"/>
</dbReference>
<dbReference type="Pfam" id="PF17718">
    <property type="entry name" value="DUF5563"/>
    <property type="match status" value="2"/>
</dbReference>
<dbReference type="PANTHER" id="PTHR36296">
    <property type="entry name" value="GAMMA-CRYSTALLIN A"/>
    <property type="match status" value="1"/>
</dbReference>
<evidence type="ECO:0000313" key="3">
    <source>
        <dbReference type="Proteomes" id="UP000593571"/>
    </source>
</evidence>
<protein>
    <submittedName>
        <fullName evidence="2">Gonad development associated 1</fullName>
    </submittedName>
</protein>
<reference evidence="2 3" key="1">
    <citation type="journal article" date="2020" name="Nature">
        <title>Six reference-quality genomes reveal evolution of bat adaptations.</title>
        <authorList>
            <person name="Jebb D."/>
            <person name="Huang Z."/>
            <person name="Pippel M."/>
            <person name="Hughes G.M."/>
            <person name="Lavrichenko K."/>
            <person name="Devanna P."/>
            <person name="Winkler S."/>
            <person name="Jermiin L.S."/>
            <person name="Skirmuntt E.C."/>
            <person name="Katzourakis A."/>
            <person name="Burkitt-Gray L."/>
            <person name="Ray D.A."/>
            <person name="Sullivan K.A.M."/>
            <person name="Roscito J.G."/>
            <person name="Kirilenko B.M."/>
            <person name="Davalos L.M."/>
            <person name="Corthals A.P."/>
            <person name="Power M.L."/>
            <person name="Jones G."/>
            <person name="Ransome R.D."/>
            <person name="Dechmann D.K.N."/>
            <person name="Locatelli A.G."/>
            <person name="Puechmaille S.J."/>
            <person name="Fedrigo O."/>
            <person name="Jarvis E.D."/>
            <person name="Hiller M."/>
            <person name="Vernes S.C."/>
            <person name="Myers E.W."/>
            <person name="Teeling E.C."/>
        </authorList>
    </citation>
    <scope>NUCLEOTIDE SEQUENCE [LARGE SCALE GENOMIC DNA]</scope>
    <source>
        <strain evidence="2">MRouAeg1</strain>
        <tissue evidence="2">Muscle</tissue>
    </source>
</reference>
<dbReference type="InterPro" id="IPR038776">
    <property type="entry name" value="C2orf80"/>
</dbReference>
<keyword evidence="3" id="KW-1185">Reference proteome</keyword>
<feature type="compositionally biased region" description="Polar residues" evidence="1">
    <location>
        <begin position="82"/>
        <end position="115"/>
    </location>
</feature>
<feature type="region of interest" description="Disordered" evidence="1">
    <location>
        <begin position="71"/>
        <end position="115"/>
    </location>
</feature>
<sequence>MERRLLKKEMKKLLKRPFCGRLIYPNHREREAMILSSYAGILMGPRAPPFHLSLHPFAMLTAPKAAEYARKQSVKLRRRATTKNATSSSTREANAMEQKSSKNLSLDTQPKNKIT</sequence>
<feature type="compositionally biased region" description="Basic residues" evidence="1">
    <location>
        <begin position="72"/>
        <end position="81"/>
    </location>
</feature>